<feature type="transmembrane region" description="Helical" evidence="2">
    <location>
        <begin position="648"/>
        <end position="673"/>
    </location>
</feature>
<feature type="transmembrane region" description="Helical" evidence="2">
    <location>
        <begin position="606"/>
        <end position="627"/>
    </location>
</feature>
<gene>
    <name evidence="3" type="ORF">GX533_03535</name>
</gene>
<dbReference type="Proteomes" id="UP000576550">
    <property type="component" value="Unassembled WGS sequence"/>
</dbReference>
<keyword evidence="2" id="KW-1133">Transmembrane helix</keyword>
<sequence>MSKDQYQGALDSIFNFIFTESKKPANKVKPVKVTGVDGSNEFMDAVAAVLENPLLFVNDTTKNAFEGLINPDIATVDLGPNEKVKLSLKDVGSVLKGDTSFIDKQLKKLEANRKKGTLEWAGEELSNIVATAWAKEHGLDITTRDALMNMSKSADAGGLRDLNTSALSKALAEELLARGVNFDNMQESAFKAAFGEKEGGLIYSSLQKVVKEYKEAQTTGRSTKEILDSIDNNHYTILYPVFQSKYMEEKAEEEEEKGDEEKAKYYQQAQRAIDIYTQGSLRDRYLQRMQFKLQQEEREIRDLLASGKPVSRERINNMRREASRMRAEIRILKGHDLARRFGKWEGHYKSVKGLYEQTTGGQLLPAILTGDFFDPRKNTVWGLQPTQEMDFKYGNFLVDDKDGFIKIKIAKIYDEVEVDESGKVIEGKGVRGPLGRKVKTLRVPSRSLSKAYNQMMTDIYYLTPAVLVRTLGTGERFAYKAHRQVENFLDKYKHLFPNLDLEKLFGPDGENYLVTFSNLEDFAKLEEFFRKNKRLRTLAYNFGVLDRTKRKITKFLREKIDHWFGALRGSLGNWLLKRIQGPGAKNLIEQWMKKGAFKVLIEGIKMSIKTALGITTSTWGLIVSFVIDRFADIARSIGEKALSPILKIIFTVIIFTLVGIIGLGTLSLTSLYMNTRNMYSHVAPKDVIVGDADLDIASSSPLPWDWDGDLDDIPVPEDCNQIFEFAAGILGIFDVPLQCTSYSDSTWCIATRKAIQCDCSKVCSSNPQAVFWLATHEYIHILQYRGPIGYGPNPKISEWGADYLSKNGGAYMCQSEWGYLRATEIGEAIMNAYPGICTRAELRFIALRQKASGPCYRLLDRGISYCKLGDWIVYGSG</sequence>
<evidence type="ECO:0000313" key="3">
    <source>
        <dbReference type="EMBL" id="HHX99715.1"/>
    </source>
</evidence>
<comment type="caution">
    <text evidence="3">The sequence shown here is derived from an EMBL/GenBank/DDBJ whole genome shotgun (WGS) entry which is preliminary data.</text>
</comment>
<reference evidence="3 4" key="1">
    <citation type="journal article" date="2020" name="Biotechnol. Biofuels">
        <title>New insights from the biogas microbiome by comprehensive genome-resolved metagenomics of nearly 1600 species originating from multiple anaerobic digesters.</title>
        <authorList>
            <person name="Campanaro S."/>
            <person name="Treu L."/>
            <person name="Rodriguez-R L.M."/>
            <person name="Kovalovszki A."/>
            <person name="Ziels R.M."/>
            <person name="Maus I."/>
            <person name="Zhu X."/>
            <person name="Kougias P.G."/>
            <person name="Basile A."/>
            <person name="Luo G."/>
            <person name="Schluter A."/>
            <person name="Konstantinidis K.T."/>
            <person name="Angelidaki I."/>
        </authorList>
    </citation>
    <scope>NUCLEOTIDE SEQUENCE [LARGE SCALE GENOMIC DNA]</scope>
    <source>
        <strain evidence="3">AS05jafATM_89</strain>
    </source>
</reference>
<evidence type="ECO:0000256" key="1">
    <source>
        <dbReference type="SAM" id="Coils"/>
    </source>
</evidence>
<evidence type="ECO:0000256" key="2">
    <source>
        <dbReference type="SAM" id="Phobius"/>
    </source>
</evidence>
<name>A0A832QEM7_9BACT</name>
<proteinExistence type="predicted"/>
<evidence type="ECO:0000313" key="4">
    <source>
        <dbReference type="Proteomes" id="UP000576550"/>
    </source>
</evidence>
<dbReference type="EMBL" id="DUTP01000006">
    <property type="protein sequence ID" value="HHX99715.1"/>
    <property type="molecule type" value="Genomic_DNA"/>
</dbReference>
<feature type="coiled-coil region" evidence="1">
    <location>
        <begin position="286"/>
        <end position="335"/>
    </location>
</feature>
<protein>
    <submittedName>
        <fullName evidence="3">Uncharacterized protein</fullName>
    </submittedName>
</protein>
<keyword evidence="1" id="KW-0175">Coiled coil</keyword>
<keyword evidence="2" id="KW-0812">Transmembrane</keyword>
<organism evidence="3 4">
    <name type="scientific">Candidatus Dojkabacteria bacterium</name>
    <dbReference type="NCBI Taxonomy" id="2099670"/>
    <lineage>
        <taxon>Bacteria</taxon>
        <taxon>Candidatus Dojkabacteria</taxon>
    </lineage>
</organism>
<keyword evidence="2" id="KW-0472">Membrane</keyword>
<accession>A0A832QEM7</accession>
<dbReference type="AlphaFoldDB" id="A0A832QEM7"/>